<proteinExistence type="predicted"/>
<evidence type="ECO:0000313" key="1">
    <source>
        <dbReference type="EMBL" id="CAB4616603.1"/>
    </source>
</evidence>
<dbReference type="SUPFAM" id="SSF49899">
    <property type="entry name" value="Concanavalin A-like lectins/glucanases"/>
    <property type="match status" value="1"/>
</dbReference>
<name>A0A6J6HVJ2_9ZZZZ</name>
<dbReference type="InterPro" id="IPR013320">
    <property type="entry name" value="ConA-like_dom_sf"/>
</dbReference>
<dbReference type="Pfam" id="PF07081">
    <property type="entry name" value="DUF1349"/>
    <property type="match status" value="1"/>
</dbReference>
<dbReference type="AlphaFoldDB" id="A0A6J6HVJ2"/>
<accession>A0A6J6HVJ2</accession>
<sequence>MKTIAWSEGTWTREPVSVNEQGATLAVEAAAESDWWRTTAYGFIHDDGHALIKEFPNESAVEVSFILNYTQQFDQAGIFITSDSKNWIKAGVEFCDGFPQVGAVVTQINSDWSVAPVPEWMNKEVTIRVSRSGDAVTMRAGINGDLRLVRVAPLDPSLSWSAGPMFCAPTRAGLIVSFTKWAQGEADSELH</sequence>
<reference evidence="1" key="1">
    <citation type="submission" date="2020-05" db="EMBL/GenBank/DDBJ databases">
        <authorList>
            <person name="Chiriac C."/>
            <person name="Salcher M."/>
            <person name="Ghai R."/>
            <person name="Kavagutti S V."/>
        </authorList>
    </citation>
    <scope>NUCLEOTIDE SEQUENCE</scope>
</reference>
<dbReference type="InterPro" id="IPR009784">
    <property type="entry name" value="DUF1349"/>
</dbReference>
<organism evidence="1">
    <name type="scientific">freshwater metagenome</name>
    <dbReference type="NCBI Taxonomy" id="449393"/>
    <lineage>
        <taxon>unclassified sequences</taxon>
        <taxon>metagenomes</taxon>
        <taxon>ecological metagenomes</taxon>
    </lineage>
</organism>
<gene>
    <name evidence="1" type="ORF">UFOPK1856_00728</name>
</gene>
<dbReference type="Gene3D" id="2.60.120.200">
    <property type="match status" value="1"/>
</dbReference>
<dbReference type="EMBL" id="CAEZUV010000103">
    <property type="protein sequence ID" value="CAB4616603.1"/>
    <property type="molecule type" value="Genomic_DNA"/>
</dbReference>
<protein>
    <submittedName>
        <fullName evidence="1">Unannotated protein</fullName>
    </submittedName>
</protein>
<dbReference type="PANTHER" id="PTHR35332">
    <property type="entry name" value="REGULATION OF ENOLASE PROTEIN 1"/>
    <property type="match status" value="1"/>
</dbReference>
<dbReference type="PANTHER" id="PTHR35332:SF2">
    <property type="entry name" value="REGULATION OF ENOLASE PROTEIN 1"/>
    <property type="match status" value="1"/>
</dbReference>